<dbReference type="AlphaFoldDB" id="A0A2U3LIH8"/>
<protein>
    <submittedName>
        <fullName evidence="1">Uncharacterized protein</fullName>
    </submittedName>
</protein>
<accession>A0A2U3LIH8</accession>
<organism evidence="1 2">
    <name type="scientific">Candidatus Desulfosporosinus infrequens</name>
    <dbReference type="NCBI Taxonomy" id="2043169"/>
    <lineage>
        <taxon>Bacteria</taxon>
        <taxon>Bacillati</taxon>
        <taxon>Bacillota</taxon>
        <taxon>Clostridia</taxon>
        <taxon>Eubacteriales</taxon>
        <taxon>Desulfitobacteriaceae</taxon>
        <taxon>Desulfosporosinus</taxon>
    </lineage>
</organism>
<reference evidence="2" key="1">
    <citation type="submission" date="2018-02" db="EMBL/GenBank/DDBJ databases">
        <authorList>
            <person name="Hausmann B."/>
        </authorList>
    </citation>
    <scope>NUCLEOTIDE SEQUENCE [LARGE SCALE GENOMIC DNA]</scope>
    <source>
        <strain evidence="2">Peat soil MAG SbF1</strain>
    </source>
</reference>
<proteinExistence type="predicted"/>
<evidence type="ECO:0000313" key="1">
    <source>
        <dbReference type="EMBL" id="SPF51672.1"/>
    </source>
</evidence>
<dbReference type="Proteomes" id="UP000238916">
    <property type="component" value="Unassembled WGS sequence"/>
</dbReference>
<sequence>MIKEALEYLMSFRTVEIVNHNNAKYSNQQLSKLPELKADPVTTKSLASIVDLVSSQLDHSRIADLKIIIQVEGPTKVKVFTSLCSNLDRKELYTASAEVPALQLNNFIALEAMNIHLKSCFVPAEQRESLIALLGNVQEEAVRTSTDDGFSQTVVARTGIATKSNVPVPSIVKLTPYRTFLEVEQPESEFLCRMQASSDSPKVALFEADGGAWRLASRQNIKLFFQIELEALVDANRVVILE</sequence>
<dbReference type="OrthoDB" id="5432268at2"/>
<gene>
    <name evidence="1" type="ORF">SBF1_5260002</name>
</gene>
<evidence type="ECO:0000313" key="2">
    <source>
        <dbReference type="Proteomes" id="UP000238916"/>
    </source>
</evidence>
<dbReference type="EMBL" id="OMOF01000475">
    <property type="protein sequence ID" value="SPF51672.1"/>
    <property type="molecule type" value="Genomic_DNA"/>
</dbReference>
<name>A0A2U3LIH8_9FIRM</name>